<keyword evidence="6" id="KW-0720">Serine protease</keyword>
<keyword evidence="4" id="KW-0732">Signal</keyword>
<dbReference type="RefSeq" id="XP_026667276.1">
    <property type="nucleotide sequence ID" value="XM_026811475.1"/>
</dbReference>
<feature type="compositionally biased region" description="Polar residues" evidence="9">
    <location>
        <begin position="284"/>
        <end position="302"/>
    </location>
</feature>
<keyword evidence="2" id="KW-0964">Secreted</keyword>
<dbReference type="GO" id="GO:0005576">
    <property type="term" value="C:extracellular region"/>
    <property type="evidence" value="ECO:0007669"/>
    <property type="project" value="UniProtKB-SubCell"/>
</dbReference>
<evidence type="ECO:0000313" key="12">
    <source>
        <dbReference type="RefSeq" id="XP_026667276.1"/>
    </source>
</evidence>
<comment type="subcellular location">
    <subcellularLocation>
        <location evidence="1">Secreted</location>
    </subcellularLocation>
</comment>
<dbReference type="PANTHER" id="PTHR24260">
    <property type="match status" value="1"/>
</dbReference>
<dbReference type="InterPro" id="IPR051333">
    <property type="entry name" value="CLIP_Serine_Protease"/>
</dbReference>
<evidence type="ECO:0000256" key="4">
    <source>
        <dbReference type="ARBA" id="ARBA00022729"/>
    </source>
</evidence>
<dbReference type="FunFam" id="2.40.10.10:FF:000146">
    <property type="entry name" value="Serine protease 53"/>
    <property type="match status" value="1"/>
</dbReference>
<feature type="region of interest" description="Disordered" evidence="9">
    <location>
        <begin position="223"/>
        <end position="368"/>
    </location>
</feature>
<evidence type="ECO:0000256" key="7">
    <source>
        <dbReference type="ARBA" id="ARBA00023145"/>
    </source>
</evidence>
<dbReference type="PANTHER" id="PTHR24260:SF143">
    <property type="entry name" value="SERINE PROTEASE GD-LIKE PROTEIN"/>
    <property type="match status" value="1"/>
</dbReference>
<dbReference type="Gene3D" id="2.40.10.10">
    <property type="entry name" value="Trypsin-like serine proteases"/>
    <property type="match status" value="1"/>
</dbReference>
<dbReference type="InterPro" id="IPR043504">
    <property type="entry name" value="Peptidase_S1_PA_chymotrypsin"/>
</dbReference>
<name>A0AAJ7RXU6_9HYME</name>
<dbReference type="SUPFAM" id="SSF50494">
    <property type="entry name" value="Trypsin-like serine proteases"/>
    <property type="match status" value="1"/>
</dbReference>
<dbReference type="InterPro" id="IPR018114">
    <property type="entry name" value="TRYPSIN_HIS"/>
</dbReference>
<dbReference type="AlphaFoldDB" id="A0AAJ7RXU6"/>
<reference evidence="12" key="1">
    <citation type="submission" date="2025-08" db="UniProtKB">
        <authorList>
            <consortium name="RefSeq"/>
        </authorList>
    </citation>
    <scope>IDENTIFICATION</scope>
    <source>
        <tissue evidence="12">Whole body</tissue>
    </source>
</reference>
<dbReference type="InterPro" id="IPR001314">
    <property type="entry name" value="Peptidase_S1A"/>
</dbReference>
<dbReference type="GeneID" id="108622445"/>
<dbReference type="CDD" id="cd00190">
    <property type="entry name" value="Tryp_SPc"/>
    <property type="match status" value="1"/>
</dbReference>
<dbReference type="InterPro" id="IPR009003">
    <property type="entry name" value="Peptidase_S1_PA"/>
</dbReference>
<dbReference type="PRINTS" id="PR00722">
    <property type="entry name" value="CHYMOTRYPSIN"/>
</dbReference>
<evidence type="ECO:0000256" key="1">
    <source>
        <dbReference type="ARBA" id="ARBA00004613"/>
    </source>
</evidence>
<dbReference type="GO" id="GO:0006508">
    <property type="term" value="P:proteolysis"/>
    <property type="evidence" value="ECO:0007669"/>
    <property type="project" value="UniProtKB-KW"/>
</dbReference>
<feature type="compositionally biased region" description="Pro residues" evidence="9">
    <location>
        <begin position="316"/>
        <end position="345"/>
    </location>
</feature>
<keyword evidence="7" id="KW-0865">Zymogen</keyword>
<evidence type="ECO:0000256" key="8">
    <source>
        <dbReference type="ARBA" id="ARBA00023157"/>
    </source>
</evidence>
<evidence type="ECO:0000259" key="10">
    <source>
        <dbReference type="PROSITE" id="PS50240"/>
    </source>
</evidence>
<dbReference type="InterPro" id="IPR001254">
    <property type="entry name" value="Trypsin_dom"/>
</dbReference>
<keyword evidence="8" id="KW-1015">Disulfide bond</keyword>
<sequence length="628" mass="69710">MSFPEAGEKGRKKGKRKFVKCSRNRLNRCKQTPLKYVHRYCASSRSFRMIGVIVKIALLVHFLFSIAEVSGQSPCPNYFWYARDDGTNEIVGFVEIPSPPRGVTLDLSVSLSIAVALPSKYVGRLELAQSKEDSVRAVNVGRPLRYKIHFPLPQPIPILTGIRFNGQFVCSGPRATGQIVTSIVLNHTLYPPGVLPLSQDQGNMIIISDYNVPIRNDAPFSIGPKPENNYYPRPPAPSVFDNYPRPPASPTFDDYPRPPASPTFDNYPRPSASSPFDNNPRPPASSSFDINPQPPVSSSFDNNPRPPVSPSFDNNPRPPASPSFNNYPPPSPSPKPMYYPKPPRPTSVATTTTPAPKPEDNNLDCGRSDVKGINRLVAKGSKTSHGQWPWLAAIFIVRPTYEFQCEGTLVTNNHVITAAHCFQLNNMNLPIGVLAVSLGRHRLRNFLEEGSRNMEVAEYRLHPDYDASGSADADLGIIFLRERVEYSRWIKPICLWSGSTELQHVVGKSGYVVGWGRDENGNQYIEEPRMSKAPIVSHAVCFWSNPNFVSFTSNRTFCAGSRDGSGPCNGDSGSGFVMYDTDAGRYYLRGIVSGSLLDSKTMSCDLSQFIVYVDVAKHLDWIRKQIYT</sequence>
<keyword evidence="3" id="KW-0645">Protease</keyword>
<dbReference type="SMART" id="SM00020">
    <property type="entry name" value="Tryp_SPc"/>
    <property type="match status" value="1"/>
</dbReference>
<dbReference type="PROSITE" id="PS50240">
    <property type="entry name" value="TRYPSIN_DOM"/>
    <property type="match status" value="1"/>
</dbReference>
<evidence type="ECO:0000256" key="9">
    <source>
        <dbReference type="SAM" id="MobiDB-lite"/>
    </source>
</evidence>
<evidence type="ECO:0000256" key="2">
    <source>
        <dbReference type="ARBA" id="ARBA00022525"/>
    </source>
</evidence>
<dbReference type="InterPro" id="IPR031986">
    <property type="entry name" value="GD_N"/>
</dbReference>
<dbReference type="Proteomes" id="UP000694925">
    <property type="component" value="Unplaced"/>
</dbReference>
<evidence type="ECO:0000256" key="5">
    <source>
        <dbReference type="ARBA" id="ARBA00022801"/>
    </source>
</evidence>
<dbReference type="GO" id="GO:0004252">
    <property type="term" value="F:serine-type endopeptidase activity"/>
    <property type="evidence" value="ECO:0007669"/>
    <property type="project" value="InterPro"/>
</dbReference>
<keyword evidence="5" id="KW-0378">Hydrolase</keyword>
<evidence type="ECO:0000256" key="3">
    <source>
        <dbReference type="ARBA" id="ARBA00022670"/>
    </source>
</evidence>
<proteinExistence type="predicted"/>
<keyword evidence="11" id="KW-1185">Reference proteome</keyword>
<dbReference type="Pfam" id="PF16030">
    <property type="entry name" value="GD_N"/>
    <property type="match status" value="1"/>
</dbReference>
<evidence type="ECO:0000313" key="11">
    <source>
        <dbReference type="Proteomes" id="UP000694925"/>
    </source>
</evidence>
<dbReference type="Pfam" id="PF00089">
    <property type="entry name" value="Trypsin"/>
    <property type="match status" value="1"/>
</dbReference>
<evidence type="ECO:0000256" key="6">
    <source>
        <dbReference type="ARBA" id="ARBA00022825"/>
    </source>
</evidence>
<protein>
    <submittedName>
        <fullName evidence="12">Spermosin-like isoform X1</fullName>
    </submittedName>
</protein>
<feature type="domain" description="Peptidase S1" evidence="10">
    <location>
        <begin position="377"/>
        <end position="627"/>
    </location>
</feature>
<gene>
    <name evidence="12" type="primary">LOC108622445</name>
</gene>
<accession>A0AAJ7RXU6</accession>
<dbReference type="PROSITE" id="PS00134">
    <property type="entry name" value="TRYPSIN_HIS"/>
    <property type="match status" value="1"/>
</dbReference>
<organism evidence="11 12">
    <name type="scientific">Ceratina calcarata</name>
    <dbReference type="NCBI Taxonomy" id="156304"/>
    <lineage>
        <taxon>Eukaryota</taxon>
        <taxon>Metazoa</taxon>
        <taxon>Ecdysozoa</taxon>
        <taxon>Arthropoda</taxon>
        <taxon>Hexapoda</taxon>
        <taxon>Insecta</taxon>
        <taxon>Pterygota</taxon>
        <taxon>Neoptera</taxon>
        <taxon>Endopterygota</taxon>
        <taxon>Hymenoptera</taxon>
        <taxon>Apocrita</taxon>
        <taxon>Aculeata</taxon>
        <taxon>Apoidea</taxon>
        <taxon>Anthophila</taxon>
        <taxon>Apidae</taxon>
        <taxon>Ceratina</taxon>
        <taxon>Zadontomerus</taxon>
    </lineage>
</organism>